<keyword evidence="2" id="KW-1185">Reference proteome</keyword>
<organism evidence="1 2">
    <name type="scientific">Gigaspora margarita</name>
    <dbReference type="NCBI Taxonomy" id="4874"/>
    <lineage>
        <taxon>Eukaryota</taxon>
        <taxon>Fungi</taxon>
        <taxon>Fungi incertae sedis</taxon>
        <taxon>Mucoromycota</taxon>
        <taxon>Glomeromycotina</taxon>
        <taxon>Glomeromycetes</taxon>
        <taxon>Diversisporales</taxon>
        <taxon>Gigasporaceae</taxon>
        <taxon>Gigaspora</taxon>
    </lineage>
</organism>
<evidence type="ECO:0000313" key="1">
    <source>
        <dbReference type="EMBL" id="CAG8677608.1"/>
    </source>
</evidence>
<reference evidence="1 2" key="1">
    <citation type="submission" date="2021-06" db="EMBL/GenBank/DDBJ databases">
        <authorList>
            <person name="Kallberg Y."/>
            <person name="Tangrot J."/>
            <person name="Rosling A."/>
        </authorList>
    </citation>
    <scope>NUCLEOTIDE SEQUENCE [LARGE SCALE GENOMIC DNA]</scope>
    <source>
        <strain evidence="1 2">120-4 pot B 10/14</strain>
    </source>
</reference>
<dbReference type="Proteomes" id="UP000789901">
    <property type="component" value="Unassembled WGS sequence"/>
</dbReference>
<evidence type="ECO:0000313" key="2">
    <source>
        <dbReference type="Proteomes" id="UP000789901"/>
    </source>
</evidence>
<accession>A0ABN7UUB2</accession>
<sequence length="44" mass="4869">MDQALNAAANAINALLTAITNERPEKNILLVNFFNIDKTQDPLK</sequence>
<protein>
    <submittedName>
        <fullName evidence="1">11367_t:CDS:1</fullName>
    </submittedName>
</protein>
<proteinExistence type="predicted"/>
<feature type="non-terminal residue" evidence="1">
    <location>
        <position position="44"/>
    </location>
</feature>
<name>A0ABN7UUB2_GIGMA</name>
<gene>
    <name evidence="1" type="ORF">GMARGA_LOCUS10777</name>
</gene>
<dbReference type="EMBL" id="CAJVQB010006120">
    <property type="protein sequence ID" value="CAG8677608.1"/>
    <property type="molecule type" value="Genomic_DNA"/>
</dbReference>
<comment type="caution">
    <text evidence="1">The sequence shown here is derived from an EMBL/GenBank/DDBJ whole genome shotgun (WGS) entry which is preliminary data.</text>
</comment>